<dbReference type="PANTHER" id="PTHR10947">
    <property type="entry name" value="PHENYLALANYL-TRNA SYNTHETASE BETA CHAIN AND LEUCINE-RICH REPEAT-CONTAINING PROTEIN 47"/>
    <property type="match status" value="1"/>
</dbReference>
<dbReference type="SUPFAM" id="SSF50249">
    <property type="entry name" value="Nucleic acid-binding proteins"/>
    <property type="match status" value="1"/>
</dbReference>
<comment type="cofactor">
    <cofactor evidence="15">
        <name>Mg(2+)</name>
        <dbReference type="ChEBI" id="CHEBI:18420"/>
    </cofactor>
    <text evidence="15">Binds 2 magnesium ions per tetramer.</text>
</comment>
<dbReference type="GO" id="GO:0009328">
    <property type="term" value="C:phenylalanine-tRNA ligase complex"/>
    <property type="evidence" value="ECO:0007669"/>
    <property type="project" value="TreeGrafter"/>
</dbReference>
<reference evidence="21" key="1">
    <citation type="submission" date="2010-10" db="EMBL/GenBank/DDBJ databases">
        <authorList>
            <consortium name="US DOE Joint Genome Institute (JGI-PGF)"/>
            <person name="Lucas S."/>
            <person name="Copeland A."/>
            <person name="Lapidus A."/>
            <person name="Bruce D."/>
            <person name="Goodwin L."/>
            <person name="Pitluck S."/>
            <person name="Kyrpides N."/>
            <person name="Mavromatis K."/>
            <person name="Detter J.C."/>
            <person name="Han C."/>
            <person name="Land M."/>
            <person name="Hauser L."/>
            <person name="Markowitz V."/>
            <person name="Cheng J.-F."/>
            <person name="Hugenholtz P."/>
            <person name="Woyke T."/>
            <person name="Wu D."/>
            <person name="Pukall R."/>
            <person name="Wahrenburg C."/>
            <person name="Brambilla E."/>
            <person name="Klenk H.-P."/>
            <person name="Eisen J.A."/>
        </authorList>
    </citation>
    <scope>NUCLEOTIDE SEQUENCE [LARGE SCALE GENOMIC DNA]</scope>
    <source>
        <strain evidence="21">DSM 13965</strain>
    </source>
</reference>
<comment type="caution">
    <text evidence="21">The sequence shown here is derived from an EMBL/GenBank/DDBJ whole genome shotgun (WGS) entry which is preliminary data.</text>
</comment>
<feature type="compositionally biased region" description="Gly residues" evidence="17">
    <location>
        <begin position="229"/>
        <end position="240"/>
    </location>
</feature>
<dbReference type="GO" id="GO:0006432">
    <property type="term" value="P:phenylalanyl-tRNA aminoacylation"/>
    <property type="evidence" value="ECO:0007669"/>
    <property type="project" value="UniProtKB-UniRule"/>
</dbReference>
<dbReference type="GO" id="GO:0000287">
    <property type="term" value="F:magnesium ion binding"/>
    <property type="evidence" value="ECO:0007669"/>
    <property type="project" value="UniProtKB-UniRule"/>
</dbReference>
<feature type="binding site" evidence="15">
    <location>
        <position position="506"/>
    </location>
    <ligand>
        <name>Mg(2+)</name>
        <dbReference type="ChEBI" id="CHEBI:18420"/>
        <note>shared with alpha subunit</note>
    </ligand>
</feature>
<dbReference type="SUPFAM" id="SSF54991">
    <property type="entry name" value="Anticodon-binding domain of PheRS"/>
    <property type="match status" value="1"/>
</dbReference>
<dbReference type="PROSITE" id="PS50886">
    <property type="entry name" value="TRBD"/>
    <property type="match status" value="1"/>
</dbReference>
<evidence type="ECO:0000256" key="13">
    <source>
        <dbReference type="ARBA" id="ARBA00023146"/>
    </source>
</evidence>
<feature type="binding site" evidence="15">
    <location>
        <position position="515"/>
    </location>
    <ligand>
        <name>Mg(2+)</name>
        <dbReference type="ChEBI" id="CHEBI:18420"/>
        <note>shared with alpha subunit</note>
    </ligand>
</feature>
<evidence type="ECO:0000313" key="21">
    <source>
        <dbReference type="EMBL" id="EKP93977.1"/>
    </source>
</evidence>
<dbReference type="Gene3D" id="3.30.70.380">
    <property type="entry name" value="Ferrodoxin-fold anticodon-binding domain"/>
    <property type="match status" value="1"/>
</dbReference>
<feature type="region of interest" description="Disordered" evidence="17">
    <location>
        <begin position="200"/>
        <end position="246"/>
    </location>
</feature>
<keyword evidence="5 16" id="KW-0820">tRNA-binding</keyword>
<dbReference type="SMART" id="SM00874">
    <property type="entry name" value="B5"/>
    <property type="match status" value="1"/>
</dbReference>
<dbReference type="InterPro" id="IPR036690">
    <property type="entry name" value="Fdx_antiC-bd_sf"/>
</dbReference>
<comment type="similarity">
    <text evidence="2 15">Belongs to the phenylalanyl-tRNA synthetase beta subunit family. Type 1 subfamily.</text>
</comment>
<dbReference type="SUPFAM" id="SSF56037">
    <property type="entry name" value="PheT/TilS domain"/>
    <property type="match status" value="1"/>
</dbReference>
<protein>
    <recommendedName>
        <fullName evidence="15">Phenylalanine--tRNA ligase beta subunit</fullName>
        <ecNumber evidence="15">6.1.1.20</ecNumber>
    </recommendedName>
    <alternativeName>
        <fullName evidence="15">Phenylalanyl-tRNA synthetase beta subunit</fullName>
        <shortName evidence="15">PheRS</shortName>
    </alternativeName>
</protein>
<feature type="binding site" evidence="15">
    <location>
        <position position="516"/>
    </location>
    <ligand>
        <name>Mg(2+)</name>
        <dbReference type="ChEBI" id="CHEBI:18420"/>
        <note>shared with alpha subunit</note>
    </ligand>
</feature>
<feature type="binding site" evidence="15">
    <location>
        <position position="512"/>
    </location>
    <ligand>
        <name>Mg(2+)</name>
        <dbReference type="ChEBI" id="CHEBI:18420"/>
        <note>shared with alpha subunit</note>
    </ligand>
</feature>
<dbReference type="SMART" id="SM00873">
    <property type="entry name" value="B3_4"/>
    <property type="match status" value="1"/>
</dbReference>
<dbReference type="HAMAP" id="MF_00283">
    <property type="entry name" value="Phe_tRNA_synth_beta1"/>
    <property type="match status" value="1"/>
</dbReference>
<evidence type="ECO:0000256" key="2">
    <source>
        <dbReference type="ARBA" id="ARBA00008653"/>
    </source>
</evidence>
<keyword evidence="6 15" id="KW-0436">Ligase</keyword>
<dbReference type="InterPro" id="IPR009061">
    <property type="entry name" value="DNA-bd_dom_put_sf"/>
</dbReference>
<dbReference type="Proteomes" id="UP000005710">
    <property type="component" value="Unassembled WGS sequence"/>
</dbReference>
<evidence type="ECO:0000256" key="17">
    <source>
        <dbReference type="SAM" id="MobiDB-lite"/>
    </source>
</evidence>
<dbReference type="AlphaFoldDB" id="K6PM79"/>
<evidence type="ECO:0000256" key="3">
    <source>
        <dbReference type="ARBA" id="ARBA00011209"/>
    </source>
</evidence>
<dbReference type="InterPro" id="IPR045060">
    <property type="entry name" value="Phe-tRNA-ligase_IIc_bsu"/>
</dbReference>
<organism evidence="21 22">
    <name type="scientific">Thermaerobacter subterraneus DSM 13965</name>
    <dbReference type="NCBI Taxonomy" id="867903"/>
    <lineage>
        <taxon>Bacteria</taxon>
        <taxon>Bacillati</taxon>
        <taxon>Bacillota</taxon>
        <taxon>Clostridia</taxon>
        <taxon>Eubacteriales</taxon>
        <taxon>Clostridiales Family XVII. Incertae Sedis</taxon>
        <taxon>Thermaerobacter</taxon>
    </lineage>
</organism>
<dbReference type="InterPro" id="IPR012340">
    <property type="entry name" value="NA-bd_OB-fold"/>
</dbReference>
<dbReference type="SMART" id="SM00896">
    <property type="entry name" value="FDX-ACB"/>
    <property type="match status" value="1"/>
</dbReference>
<dbReference type="InterPro" id="IPR005121">
    <property type="entry name" value="Fdx_antiC-bd"/>
</dbReference>
<evidence type="ECO:0000259" key="19">
    <source>
        <dbReference type="PROSITE" id="PS51447"/>
    </source>
</evidence>
<dbReference type="CDD" id="cd00769">
    <property type="entry name" value="PheRS_beta_core"/>
    <property type="match status" value="1"/>
</dbReference>
<dbReference type="GO" id="GO:0004826">
    <property type="term" value="F:phenylalanine-tRNA ligase activity"/>
    <property type="evidence" value="ECO:0007669"/>
    <property type="project" value="UniProtKB-UniRule"/>
</dbReference>
<dbReference type="GO" id="GO:0005524">
    <property type="term" value="F:ATP binding"/>
    <property type="evidence" value="ECO:0007669"/>
    <property type="project" value="UniProtKB-UniRule"/>
</dbReference>
<keyword evidence="11 16" id="KW-0694">RNA-binding</keyword>
<comment type="subcellular location">
    <subcellularLocation>
        <location evidence="1 15">Cytoplasm</location>
    </subcellularLocation>
</comment>
<dbReference type="InterPro" id="IPR045864">
    <property type="entry name" value="aa-tRNA-synth_II/BPL/LPL"/>
</dbReference>
<dbReference type="Pfam" id="PF03483">
    <property type="entry name" value="B3_4"/>
    <property type="match status" value="1"/>
</dbReference>
<evidence type="ECO:0000256" key="10">
    <source>
        <dbReference type="ARBA" id="ARBA00022842"/>
    </source>
</evidence>
<dbReference type="FunFam" id="3.30.70.380:FF:000001">
    <property type="entry name" value="Phenylalanine--tRNA ligase beta subunit"/>
    <property type="match status" value="1"/>
</dbReference>
<evidence type="ECO:0000256" key="8">
    <source>
        <dbReference type="ARBA" id="ARBA00022741"/>
    </source>
</evidence>
<dbReference type="EC" id="6.1.1.20" evidence="15"/>
<evidence type="ECO:0000256" key="16">
    <source>
        <dbReference type="PROSITE-ProRule" id="PRU00209"/>
    </source>
</evidence>
<evidence type="ECO:0000313" key="22">
    <source>
        <dbReference type="Proteomes" id="UP000005710"/>
    </source>
</evidence>
<dbReference type="HOGENOM" id="CLU_016891_0_0_9"/>
<dbReference type="SUPFAM" id="SSF55681">
    <property type="entry name" value="Class II aaRS and biotin synthetases"/>
    <property type="match status" value="1"/>
</dbReference>
<reference evidence="21" key="2">
    <citation type="submission" date="2012-10" db="EMBL/GenBank/DDBJ databases">
        <title>Improved high-quality draft of Thermaerobacter subterraneus C21, DSM 13965.</title>
        <authorList>
            <consortium name="DOE Joint Genome Institute"/>
            <person name="Eisen J."/>
            <person name="Huntemann M."/>
            <person name="Wei C.-L."/>
            <person name="Han J."/>
            <person name="Detter J.C."/>
            <person name="Han C."/>
            <person name="Tapia R."/>
            <person name="Chen A."/>
            <person name="Kyrpides N."/>
            <person name="Mavromatis K."/>
            <person name="Markowitz V."/>
            <person name="Szeto E."/>
            <person name="Ivanova N."/>
            <person name="Mikhailova N."/>
            <person name="Ovchinnikova G."/>
            <person name="Pagani I."/>
            <person name="Pati A."/>
            <person name="Goodwin L."/>
            <person name="Nordberg H.P."/>
            <person name="Cantor M.N."/>
            <person name="Hua S.X."/>
            <person name="Woyke T."/>
            <person name="Eisen J."/>
            <person name="Klenk H.-P."/>
        </authorList>
    </citation>
    <scope>NUCLEOTIDE SEQUENCE [LARGE SCALE GENOMIC DNA]</scope>
    <source>
        <strain evidence="21">DSM 13965</strain>
    </source>
</reference>
<dbReference type="GO" id="GO:0016740">
    <property type="term" value="F:transferase activity"/>
    <property type="evidence" value="ECO:0007669"/>
    <property type="project" value="UniProtKB-ARBA"/>
</dbReference>
<name>K6PM79_9FIRM</name>
<dbReference type="CDD" id="cd02796">
    <property type="entry name" value="tRNA_bind_bactPheRS"/>
    <property type="match status" value="1"/>
</dbReference>
<dbReference type="Gene3D" id="2.40.50.140">
    <property type="entry name" value="Nucleic acid-binding proteins"/>
    <property type="match status" value="1"/>
</dbReference>
<feature type="domain" description="TRNA-binding" evidence="18">
    <location>
        <begin position="39"/>
        <end position="150"/>
    </location>
</feature>
<dbReference type="Pfam" id="PF03147">
    <property type="entry name" value="FDX-ACB"/>
    <property type="match status" value="1"/>
</dbReference>
<dbReference type="InterPro" id="IPR033714">
    <property type="entry name" value="tRNA_bind_bactPheRS"/>
</dbReference>
<feature type="compositionally biased region" description="Low complexity" evidence="17">
    <location>
        <begin position="215"/>
        <end position="226"/>
    </location>
</feature>
<evidence type="ECO:0000256" key="15">
    <source>
        <dbReference type="HAMAP-Rule" id="MF_00283"/>
    </source>
</evidence>
<evidence type="ECO:0000256" key="6">
    <source>
        <dbReference type="ARBA" id="ARBA00022598"/>
    </source>
</evidence>
<dbReference type="InterPro" id="IPR005146">
    <property type="entry name" value="B3/B4_tRNA-bd"/>
</dbReference>
<evidence type="ECO:0000256" key="4">
    <source>
        <dbReference type="ARBA" id="ARBA00022490"/>
    </source>
</evidence>
<dbReference type="NCBIfam" id="TIGR00472">
    <property type="entry name" value="pheT_bact"/>
    <property type="match status" value="1"/>
</dbReference>
<comment type="catalytic activity">
    <reaction evidence="14 15">
        <text>tRNA(Phe) + L-phenylalanine + ATP = L-phenylalanyl-tRNA(Phe) + AMP + diphosphate + H(+)</text>
        <dbReference type="Rhea" id="RHEA:19413"/>
        <dbReference type="Rhea" id="RHEA-COMP:9668"/>
        <dbReference type="Rhea" id="RHEA-COMP:9699"/>
        <dbReference type="ChEBI" id="CHEBI:15378"/>
        <dbReference type="ChEBI" id="CHEBI:30616"/>
        <dbReference type="ChEBI" id="CHEBI:33019"/>
        <dbReference type="ChEBI" id="CHEBI:58095"/>
        <dbReference type="ChEBI" id="CHEBI:78442"/>
        <dbReference type="ChEBI" id="CHEBI:78531"/>
        <dbReference type="ChEBI" id="CHEBI:456215"/>
        <dbReference type="EC" id="6.1.1.20"/>
    </reaction>
</comment>
<keyword evidence="7 15" id="KW-0479">Metal-binding</keyword>
<dbReference type="Gene3D" id="3.30.930.10">
    <property type="entry name" value="Bira Bifunctional Protein, Domain 2"/>
    <property type="match status" value="1"/>
</dbReference>
<dbReference type="STRING" id="867903.ThesuDRAFT_01695"/>
<evidence type="ECO:0000256" key="5">
    <source>
        <dbReference type="ARBA" id="ARBA00022555"/>
    </source>
</evidence>
<evidence type="ECO:0000259" key="18">
    <source>
        <dbReference type="PROSITE" id="PS50886"/>
    </source>
</evidence>
<evidence type="ECO:0000256" key="12">
    <source>
        <dbReference type="ARBA" id="ARBA00022917"/>
    </source>
</evidence>
<keyword evidence="13 15" id="KW-0030">Aminoacyl-tRNA synthetase</keyword>
<feature type="domain" description="B5" evidence="20">
    <location>
        <begin position="455"/>
        <end position="528"/>
    </location>
</feature>
<dbReference type="Pfam" id="PF03484">
    <property type="entry name" value="B5"/>
    <property type="match status" value="1"/>
</dbReference>
<proteinExistence type="inferred from homology"/>
<evidence type="ECO:0000256" key="14">
    <source>
        <dbReference type="ARBA" id="ARBA00049255"/>
    </source>
</evidence>
<dbReference type="Pfam" id="PF01588">
    <property type="entry name" value="tRNA_bind"/>
    <property type="match status" value="1"/>
</dbReference>
<evidence type="ECO:0000256" key="7">
    <source>
        <dbReference type="ARBA" id="ARBA00022723"/>
    </source>
</evidence>
<keyword evidence="4 15" id="KW-0963">Cytoplasm</keyword>
<dbReference type="Gene3D" id="3.30.56.10">
    <property type="match status" value="2"/>
</dbReference>
<dbReference type="PROSITE" id="PS51483">
    <property type="entry name" value="B5"/>
    <property type="match status" value="1"/>
</dbReference>
<dbReference type="OrthoDB" id="9805455at2"/>
<keyword evidence="10 15" id="KW-0460">Magnesium</keyword>
<dbReference type="Gene3D" id="3.50.40.10">
    <property type="entry name" value="Phenylalanyl-trna Synthetase, Chain B, domain 3"/>
    <property type="match status" value="1"/>
</dbReference>
<sequence length="855" mass="91108">MRVPVEWLRDFIDVEEDARSLAERLTALGLEVEAVAVVAPEARGVVSARVETVEPHPEAAGLKVCRVAAGPAGRFTVVTGAPNVRPGMAVAMALPGAVLPGGMNIGVRDVRGVASEGMLCSIAELGLGDQPADRAGLADLEDLAGGDPAEVPAAGADLAPWLGWTEPVLELSLTPNYAAHCQSILGIARELAAATGRPWRFPWDRQGEGGSGRQAAAGVPAADAPGPEAPGGPGGGGSGWGEASSGPAEAFLGGDWPVRVRIADPEGCGLYVARILLDVRPGGSPLWLRRRLVAAGMRPIDRIVDVTNYVMLELGQPLHAFDAEAVGGGTVVVRSAAPGEVLETLDGRRRTLAKDDLVIADASRPIGLAGVMGGGNSEITPSTRVVLLESAWFEPRRVRRTARRHGLLTEAAQRFEKGVDPQGVVRAANRAMDLFQQAGAGRAVPGAAVARARTFPERRLPWRPQRLRQWLGVDLDDRTMAGQLERLGFAVDPQAGQVRVPSYRTDIEGEVDLAEEVGRVYGLDRIPALLPGGIPAPDQVSPRLALTWQVREALARAGAQEVVSWAFTRPAVWDGLRLPPDHPWRRAIPLLHPLAEEHSLLRTTLLPGLLDVLAYNARRQQAGALVYEAGAVFVPQSLPLEELPAEPVRVGLAGFGELGGLHWAATPVPMDFFTLKGVLEALLDELGIPAAACRWEPVEEPWLHPGRAAGLWLEGRRVGWLGELHPQVAAAWDLAVRPVAAELDLEALLPAVQPVPAYRPVPRFPAVRRDIAVLAPQEMPAAAITQRIRQVAGPLLEAVHLFDRYTGQPVPEGQVSLAFALVYRAADRTLTDEEVDGVHGRVRQALADMGLTPRS</sequence>
<dbReference type="GO" id="GO:0140096">
    <property type="term" value="F:catalytic activity, acting on a protein"/>
    <property type="evidence" value="ECO:0007669"/>
    <property type="project" value="UniProtKB-ARBA"/>
</dbReference>
<gene>
    <name evidence="15" type="primary">pheT</name>
    <name evidence="21" type="ORF">ThesuDRAFT_01695</name>
</gene>
<dbReference type="InterPro" id="IPR005147">
    <property type="entry name" value="tRNA_synthase_B5-dom"/>
</dbReference>
<dbReference type="InterPro" id="IPR004532">
    <property type="entry name" value="Phe-tRNA-ligase_IIc_bsu_bact"/>
</dbReference>
<evidence type="ECO:0000256" key="9">
    <source>
        <dbReference type="ARBA" id="ARBA00022840"/>
    </source>
</evidence>
<keyword evidence="12 15" id="KW-0648">Protein biosynthesis</keyword>
<dbReference type="EMBL" id="AENY02000003">
    <property type="protein sequence ID" value="EKP93977.1"/>
    <property type="molecule type" value="Genomic_DNA"/>
</dbReference>
<dbReference type="Pfam" id="PF17759">
    <property type="entry name" value="tRNA_synthFbeta"/>
    <property type="match status" value="1"/>
</dbReference>
<keyword evidence="22" id="KW-1185">Reference proteome</keyword>
<dbReference type="SUPFAM" id="SSF46955">
    <property type="entry name" value="Putative DNA-binding domain"/>
    <property type="match status" value="1"/>
</dbReference>
<accession>K6PM79</accession>
<evidence type="ECO:0000259" key="20">
    <source>
        <dbReference type="PROSITE" id="PS51483"/>
    </source>
</evidence>
<dbReference type="InterPro" id="IPR002547">
    <property type="entry name" value="tRNA-bd_dom"/>
</dbReference>
<evidence type="ECO:0000256" key="11">
    <source>
        <dbReference type="ARBA" id="ARBA00022884"/>
    </source>
</evidence>
<dbReference type="PROSITE" id="PS51447">
    <property type="entry name" value="FDX_ACB"/>
    <property type="match status" value="1"/>
</dbReference>
<dbReference type="PANTHER" id="PTHR10947:SF0">
    <property type="entry name" value="PHENYLALANINE--TRNA LIGASE BETA SUBUNIT"/>
    <property type="match status" value="1"/>
</dbReference>
<evidence type="ECO:0000256" key="1">
    <source>
        <dbReference type="ARBA" id="ARBA00004496"/>
    </source>
</evidence>
<dbReference type="eggNOG" id="COG0072">
    <property type="taxonomic scope" value="Bacteria"/>
</dbReference>
<dbReference type="RefSeq" id="WP_006903970.1">
    <property type="nucleotide sequence ID" value="NZ_JH976535.1"/>
</dbReference>
<dbReference type="GO" id="GO:0000049">
    <property type="term" value="F:tRNA binding"/>
    <property type="evidence" value="ECO:0007669"/>
    <property type="project" value="UniProtKB-UniRule"/>
</dbReference>
<feature type="domain" description="FDX-ACB" evidence="19">
    <location>
        <begin position="762"/>
        <end position="854"/>
    </location>
</feature>
<keyword evidence="8 15" id="KW-0547">Nucleotide-binding</keyword>
<dbReference type="InterPro" id="IPR020825">
    <property type="entry name" value="Phe-tRNA_synthase-like_B3/B4"/>
</dbReference>
<dbReference type="InterPro" id="IPR041616">
    <property type="entry name" value="PheRS_beta_core"/>
</dbReference>
<comment type="subunit">
    <text evidence="3 15">Tetramer of two alpha and two beta subunits.</text>
</comment>
<keyword evidence="9 15" id="KW-0067">ATP-binding</keyword>